<protein>
    <submittedName>
        <fullName evidence="3">VCBS repeat-containing protein</fullName>
    </submittedName>
</protein>
<dbReference type="EMBL" id="CP029254">
    <property type="protein sequence ID" value="AWK11426.1"/>
    <property type="molecule type" value="Genomic_DNA"/>
</dbReference>
<reference evidence="3 5" key="2">
    <citation type="submission" date="2018-07" db="EMBL/GenBank/DDBJ databases">
        <title>Whole Genome Shotgun Sequence of Streptomyces spongiicola strain 531S.</title>
        <authorList>
            <person name="Dohra H."/>
            <person name="Kodani S."/>
        </authorList>
    </citation>
    <scope>NUCLEOTIDE SEQUENCE [LARGE SCALE GENOMIC DNA]</scope>
    <source>
        <strain evidence="3 5">531S</strain>
    </source>
</reference>
<dbReference type="OrthoDB" id="468550at2"/>
<organism evidence="3 5">
    <name type="scientific">Streptomyces spongiicola</name>
    <dbReference type="NCBI Taxonomy" id="1690221"/>
    <lineage>
        <taxon>Bacteria</taxon>
        <taxon>Bacillati</taxon>
        <taxon>Actinomycetota</taxon>
        <taxon>Actinomycetes</taxon>
        <taxon>Kitasatosporales</taxon>
        <taxon>Streptomycetaceae</taxon>
        <taxon>Streptomyces</taxon>
    </lineage>
</organism>
<keyword evidence="4" id="KW-1185">Reference proteome</keyword>
<evidence type="ECO:0000256" key="1">
    <source>
        <dbReference type="SAM" id="SignalP"/>
    </source>
</evidence>
<feature type="chain" id="PRO_5044578908" evidence="1">
    <location>
        <begin position="22"/>
        <end position="449"/>
    </location>
</feature>
<dbReference type="SUPFAM" id="SSF69318">
    <property type="entry name" value="Integrin alpha N-terminal domain"/>
    <property type="match status" value="2"/>
</dbReference>
<dbReference type="InterPro" id="IPR028994">
    <property type="entry name" value="Integrin_alpha_N"/>
</dbReference>
<accession>A0A2S1Z505</accession>
<dbReference type="EMBL" id="BGZL01000007">
    <property type="protein sequence ID" value="GBQ01468.1"/>
    <property type="molecule type" value="Genomic_DNA"/>
</dbReference>
<dbReference type="Proteomes" id="UP000265354">
    <property type="component" value="Unassembled WGS sequence"/>
</dbReference>
<feature type="signal peptide" evidence="1">
    <location>
        <begin position="1"/>
        <end position="21"/>
    </location>
</feature>
<dbReference type="AlphaFoldDB" id="A0A2S1Z505"/>
<gene>
    <name evidence="2" type="ORF">DDQ41_23775</name>
    <name evidence="3" type="ORF">SSP531S_29020</name>
</gene>
<dbReference type="RefSeq" id="WP_109296292.1">
    <property type="nucleotide sequence ID" value="NZ_BGZL01000007.1"/>
</dbReference>
<dbReference type="Gene3D" id="2.130.10.130">
    <property type="entry name" value="Integrin alpha, N-terminal"/>
    <property type="match status" value="1"/>
</dbReference>
<dbReference type="PANTHER" id="PTHR44103">
    <property type="entry name" value="PROPROTEIN CONVERTASE P"/>
    <property type="match status" value="1"/>
</dbReference>
<reference evidence="2 4" key="1">
    <citation type="submission" date="2018-05" db="EMBL/GenBank/DDBJ databases">
        <title>Complete genome sequence of the Type Strain of Streptomyces spongiicola HNM0071, the producer of staurosporine.</title>
        <authorList>
            <person name="Zhou S."/>
            <person name="Huang X."/>
        </authorList>
    </citation>
    <scope>NUCLEOTIDE SEQUENCE [LARGE SCALE GENOMIC DNA]</scope>
    <source>
        <strain evidence="2 4">HNM0071</strain>
    </source>
</reference>
<evidence type="ECO:0000313" key="5">
    <source>
        <dbReference type="Proteomes" id="UP000265354"/>
    </source>
</evidence>
<evidence type="ECO:0000313" key="2">
    <source>
        <dbReference type="EMBL" id="AWK11426.1"/>
    </source>
</evidence>
<proteinExistence type="predicted"/>
<dbReference type="Proteomes" id="UP000245051">
    <property type="component" value="Chromosome"/>
</dbReference>
<dbReference type="PANTHER" id="PTHR44103:SF1">
    <property type="entry name" value="PROPROTEIN CONVERTASE P"/>
    <property type="match status" value="1"/>
</dbReference>
<evidence type="ECO:0000313" key="4">
    <source>
        <dbReference type="Proteomes" id="UP000245051"/>
    </source>
</evidence>
<dbReference type="KEGG" id="sspo:DDQ41_23775"/>
<evidence type="ECO:0000313" key="3">
    <source>
        <dbReference type="EMBL" id="GBQ01468.1"/>
    </source>
</evidence>
<sequence>MHALLRSALAVAIALPPLGMASPDRPPAAAPAAVSFSPHTVDGDLPGAAFAVAGDIRGDSRREIVATGFGHFTAVPGGPPTPPAAGRLALYQQRGHGLGSWSKQLVFDTDARIPFPNEPSVADVDHDGDRDIVVPGGFFACPSQCGSLTWWEHRADGTWRRHDIVPPGSSPLFYHRALLVDFDGDGRKDLVTVGESLQPVSRIEGRPPASAWFQVFRGTDGPEPFSREPIDLAPGGGALPVVADVDSDGDLDLASAQYFEPGAAFVWLERTAAASREHPMGRFTSHVIDTTQGKAIQLRPVCDLHGDGRTVWVGSNHTNTVFPPGSTDPDSQVVSFDVPADPRSRWTPTRLSSGITARGRAGQGAPGVFGSGDLDGDRDIDLLVSGDGDDRLFWLEQRADRTFETHVLATGTGQAGGAVVTDLDRRRPQRNEAVFTVFETDSVTVWTRD</sequence>
<name>A0A2S1Z505_9ACTN</name>
<keyword evidence="1" id="KW-0732">Signal</keyword>